<sequence>MKYVYQIILLSTILLSVESAAIDTFAKIKQHRPENLNLANPTKSASGQLIAKYSLATSNIPLNEIHSWTLTLTKKNGQTITGALVEISADMPEHLHGMTTKPKVLETETSGEYLIKGMNFHMPGWWKITLDISGYGSRDLIRINAIVGEDNADVDHTQHQNKTHKHH</sequence>
<accession>A0ABY9TYH5</accession>
<dbReference type="RefSeq" id="WP_348392737.1">
    <property type="nucleotide sequence ID" value="NZ_CP134145.1"/>
</dbReference>
<proteinExistence type="predicted"/>
<dbReference type="EMBL" id="CP134145">
    <property type="protein sequence ID" value="WNC73626.1"/>
    <property type="molecule type" value="Genomic_DNA"/>
</dbReference>
<evidence type="ECO:0000259" key="2">
    <source>
        <dbReference type="Pfam" id="PF13115"/>
    </source>
</evidence>
<feature type="chain" id="PRO_5046920490" evidence="1">
    <location>
        <begin position="22"/>
        <end position="167"/>
    </location>
</feature>
<evidence type="ECO:0000313" key="3">
    <source>
        <dbReference type="EMBL" id="WNC73626.1"/>
    </source>
</evidence>
<keyword evidence="1" id="KW-0732">Signal</keyword>
<feature type="signal peptide" evidence="1">
    <location>
        <begin position="1"/>
        <end position="21"/>
    </location>
</feature>
<gene>
    <name evidence="3" type="ORF">RGQ13_06425</name>
</gene>
<feature type="domain" description="YtkA-like" evidence="2">
    <location>
        <begin position="62"/>
        <end position="130"/>
    </location>
</feature>
<name>A0ABY9TYH5_9GAMM</name>
<evidence type="ECO:0000313" key="4">
    <source>
        <dbReference type="Proteomes" id="UP001258994"/>
    </source>
</evidence>
<reference evidence="4" key="1">
    <citation type="submission" date="2023-09" db="EMBL/GenBank/DDBJ databases">
        <authorList>
            <person name="Li S."/>
            <person name="Li X."/>
            <person name="Zhang C."/>
            <person name="Zhao Z."/>
        </authorList>
    </citation>
    <scope>NUCLEOTIDE SEQUENCE [LARGE SCALE GENOMIC DNA]</scope>
    <source>
        <strain evidence="4">SQ149</strain>
    </source>
</reference>
<protein>
    <submittedName>
        <fullName evidence="3">FixH family protein</fullName>
    </submittedName>
</protein>
<organism evidence="3 4">
    <name type="scientific">Thalassotalea psychrophila</name>
    <dbReference type="NCBI Taxonomy" id="3065647"/>
    <lineage>
        <taxon>Bacteria</taxon>
        <taxon>Pseudomonadati</taxon>
        <taxon>Pseudomonadota</taxon>
        <taxon>Gammaproteobacteria</taxon>
        <taxon>Alteromonadales</taxon>
        <taxon>Colwelliaceae</taxon>
        <taxon>Thalassotalea</taxon>
    </lineage>
</organism>
<dbReference type="Pfam" id="PF13115">
    <property type="entry name" value="YtkA"/>
    <property type="match status" value="1"/>
</dbReference>
<dbReference type="InterPro" id="IPR032693">
    <property type="entry name" value="YtkA-like_dom"/>
</dbReference>
<keyword evidence="4" id="KW-1185">Reference proteome</keyword>
<evidence type="ECO:0000256" key="1">
    <source>
        <dbReference type="SAM" id="SignalP"/>
    </source>
</evidence>
<dbReference type="Proteomes" id="UP001258994">
    <property type="component" value="Chromosome"/>
</dbReference>